<evidence type="ECO:0000313" key="1">
    <source>
        <dbReference type="EMBL" id="KYM99391.1"/>
    </source>
</evidence>
<proteinExistence type="predicted"/>
<dbReference type="Proteomes" id="UP000078542">
    <property type="component" value="Unassembled WGS sequence"/>
</dbReference>
<keyword evidence="2" id="KW-1185">Reference proteome</keyword>
<sequence length="74" mass="8658">DRVLYAANRTVIPIYGNSNWRPFNSLLRGQHTFSACQNHIFYDRSSTCISANHKMRHNTRNTLKYYSTDCNNMA</sequence>
<reference evidence="1 2" key="1">
    <citation type="submission" date="2016-03" db="EMBL/GenBank/DDBJ databases">
        <title>Cyphomyrmex costatus WGS genome.</title>
        <authorList>
            <person name="Nygaard S."/>
            <person name="Hu H."/>
            <person name="Boomsma J."/>
            <person name="Zhang G."/>
        </authorList>
    </citation>
    <scope>NUCLEOTIDE SEQUENCE [LARGE SCALE GENOMIC DNA]</scope>
    <source>
        <strain evidence="1">MS0001</strain>
        <tissue evidence="1">Whole body</tissue>
    </source>
</reference>
<name>A0A151IF05_9HYME</name>
<gene>
    <name evidence="1" type="ORF">ALC62_09893</name>
</gene>
<protein>
    <submittedName>
        <fullName evidence="1">Uncharacterized protein</fullName>
    </submittedName>
</protein>
<feature type="non-terminal residue" evidence="1">
    <location>
        <position position="1"/>
    </location>
</feature>
<organism evidence="1 2">
    <name type="scientific">Cyphomyrmex costatus</name>
    <dbReference type="NCBI Taxonomy" id="456900"/>
    <lineage>
        <taxon>Eukaryota</taxon>
        <taxon>Metazoa</taxon>
        <taxon>Ecdysozoa</taxon>
        <taxon>Arthropoda</taxon>
        <taxon>Hexapoda</taxon>
        <taxon>Insecta</taxon>
        <taxon>Pterygota</taxon>
        <taxon>Neoptera</taxon>
        <taxon>Endopterygota</taxon>
        <taxon>Hymenoptera</taxon>
        <taxon>Apocrita</taxon>
        <taxon>Aculeata</taxon>
        <taxon>Formicoidea</taxon>
        <taxon>Formicidae</taxon>
        <taxon>Myrmicinae</taxon>
        <taxon>Cyphomyrmex</taxon>
    </lineage>
</organism>
<dbReference type="AlphaFoldDB" id="A0A151IF05"/>
<accession>A0A151IF05</accession>
<dbReference type="EMBL" id="KQ977835">
    <property type="protein sequence ID" value="KYM99391.1"/>
    <property type="molecule type" value="Genomic_DNA"/>
</dbReference>
<evidence type="ECO:0000313" key="2">
    <source>
        <dbReference type="Proteomes" id="UP000078542"/>
    </source>
</evidence>